<dbReference type="PATRIC" id="fig|345309.4.peg.2362"/>
<dbReference type="GO" id="GO:0046872">
    <property type="term" value="F:metal ion binding"/>
    <property type="evidence" value="ECO:0007669"/>
    <property type="project" value="UniProtKB-KW"/>
</dbReference>
<gene>
    <name evidence="6" type="ORF">VI08_02510</name>
</gene>
<dbReference type="PANTHER" id="PTHR13903:SF8">
    <property type="entry name" value="PIRIN"/>
    <property type="match status" value="1"/>
</dbReference>
<feature type="binding site" evidence="2">
    <location>
        <position position="100"/>
    </location>
    <ligand>
        <name>Fe cation</name>
        <dbReference type="ChEBI" id="CHEBI:24875"/>
    </ligand>
</feature>
<keyword evidence="2" id="KW-0408">Iron</keyword>
<dbReference type="Gene3D" id="2.60.120.10">
    <property type="entry name" value="Jelly Rolls"/>
    <property type="match status" value="2"/>
</dbReference>
<evidence type="ECO:0000256" key="1">
    <source>
        <dbReference type="ARBA" id="ARBA00008416"/>
    </source>
</evidence>
<feature type="binding site" evidence="2">
    <location>
        <position position="58"/>
    </location>
    <ligand>
        <name>Fe cation</name>
        <dbReference type="ChEBI" id="CHEBI:24875"/>
    </ligand>
</feature>
<keyword evidence="7" id="KW-1185">Reference proteome</keyword>
<evidence type="ECO:0000313" key="7">
    <source>
        <dbReference type="Proteomes" id="UP000033651"/>
    </source>
</evidence>
<proteinExistence type="inferred from homology"/>
<reference evidence="6 7" key="1">
    <citation type="submission" date="2015-03" db="EMBL/GenBank/DDBJ databases">
        <title>Draft genome sequence of Luteibacter yeojuensis strain SU11.</title>
        <authorList>
            <person name="Sulaiman J."/>
            <person name="Priya K."/>
            <person name="Chan K.-G."/>
        </authorList>
    </citation>
    <scope>NUCLEOTIDE SEQUENCE [LARGE SCALE GENOMIC DNA]</scope>
    <source>
        <strain evidence="6 7">SU11</strain>
    </source>
</reference>
<dbReference type="PANTHER" id="PTHR13903">
    <property type="entry name" value="PIRIN-RELATED"/>
    <property type="match status" value="1"/>
</dbReference>
<evidence type="ECO:0000256" key="2">
    <source>
        <dbReference type="PIRSR" id="PIRSR006232-1"/>
    </source>
</evidence>
<dbReference type="OrthoDB" id="9780903at2"/>
<dbReference type="PIRSF" id="PIRSF006232">
    <property type="entry name" value="Pirin"/>
    <property type="match status" value="1"/>
</dbReference>
<feature type="binding site" evidence="2">
    <location>
        <position position="102"/>
    </location>
    <ligand>
        <name>Fe cation</name>
        <dbReference type="ChEBI" id="CHEBI:24875"/>
    </ligand>
</feature>
<organism evidence="6 7">
    <name type="scientific">Luteibacter yeojuensis</name>
    <dbReference type="NCBI Taxonomy" id="345309"/>
    <lineage>
        <taxon>Bacteria</taxon>
        <taxon>Pseudomonadati</taxon>
        <taxon>Pseudomonadota</taxon>
        <taxon>Gammaproteobacteria</taxon>
        <taxon>Lysobacterales</taxon>
        <taxon>Rhodanobacteraceae</taxon>
        <taxon>Luteibacter</taxon>
    </lineage>
</organism>
<keyword evidence="2" id="KW-0479">Metal-binding</keyword>
<dbReference type="AlphaFoldDB" id="A0A0F3L0N2"/>
<evidence type="ECO:0000313" key="6">
    <source>
        <dbReference type="EMBL" id="KJV37065.1"/>
    </source>
</evidence>
<dbReference type="EMBL" id="JZRB01000003">
    <property type="protein sequence ID" value="KJV37065.1"/>
    <property type="molecule type" value="Genomic_DNA"/>
</dbReference>
<dbReference type="SUPFAM" id="SSF51182">
    <property type="entry name" value="RmlC-like cupins"/>
    <property type="match status" value="1"/>
</dbReference>
<evidence type="ECO:0000256" key="3">
    <source>
        <dbReference type="RuleBase" id="RU003457"/>
    </source>
</evidence>
<feature type="domain" description="Pirin C-terminal" evidence="5">
    <location>
        <begin position="176"/>
        <end position="270"/>
    </location>
</feature>
<feature type="binding site" evidence="2">
    <location>
        <position position="56"/>
    </location>
    <ligand>
        <name>Fe cation</name>
        <dbReference type="ChEBI" id="CHEBI:24875"/>
    </ligand>
</feature>
<evidence type="ECO:0000259" key="4">
    <source>
        <dbReference type="Pfam" id="PF02678"/>
    </source>
</evidence>
<feature type="domain" description="Pirin N-terminal" evidence="4">
    <location>
        <begin position="18"/>
        <end position="122"/>
    </location>
</feature>
<protein>
    <submittedName>
        <fullName evidence="6">Pirin</fullName>
    </submittedName>
</protein>
<dbReference type="Pfam" id="PF05726">
    <property type="entry name" value="Pirin_C"/>
    <property type="match status" value="1"/>
</dbReference>
<comment type="similarity">
    <text evidence="1 3">Belongs to the pirin family.</text>
</comment>
<comment type="caution">
    <text evidence="6">The sequence shown here is derived from an EMBL/GenBank/DDBJ whole genome shotgun (WGS) entry which is preliminary data.</text>
</comment>
<comment type="cofactor">
    <cofactor evidence="2">
        <name>Fe cation</name>
        <dbReference type="ChEBI" id="CHEBI:24875"/>
    </cofactor>
    <text evidence="2">Binds 1 Fe cation per subunit.</text>
</comment>
<dbReference type="InterPro" id="IPR003829">
    <property type="entry name" value="Pirin_N_dom"/>
</dbReference>
<dbReference type="RefSeq" id="WP_045827938.1">
    <property type="nucleotide sequence ID" value="NZ_JZRB01000003.1"/>
</dbReference>
<dbReference type="InterPro" id="IPR008778">
    <property type="entry name" value="Pirin_C_dom"/>
</dbReference>
<dbReference type="InterPro" id="IPR011051">
    <property type="entry name" value="RmlC_Cupin_sf"/>
</dbReference>
<dbReference type="InterPro" id="IPR012093">
    <property type="entry name" value="Pirin"/>
</dbReference>
<dbReference type="CDD" id="cd02909">
    <property type="entry name" value="cupin_pirin_N"/>
    <property type="match status" value="1"/>
</dbReference>
<name>A0A0F3L0N2_9GAMM</name>
<sequence length="291" mass="31914">MTADLIDGKQRDLGDGFVVRRMLPHLKARHVGPFVFFDQMGPATFGEDRGIDVRPHPHIGLATVTWLFDGAIRHRDSLGSLVDIHPGDVNWMTAGRGIVHSERTPPGERHRGQNLHGIQVWVALPKSHEQAEPEFHHHPAAALPKVQLDDGELVVIAGDAFGVESPVRVFAPMFFVEARLRRGARVPMPAQHAEWGAYVVEGSARFGGLALDALDMAVAHDGEPPVLEATDDALVMLFGGAPLDGERHLWWNFVASSKELIEAAKADWAAQAARFPVVPGDEHERIPLPTY</sequence>
<evidence type="ECO:0000259" key="5">
    <source>
        <dbReference type="Pfam" id="PF05726"/>
    </source>
</evidence>
<dbReference type="Pfam" id="PF02678">
    <property type="entry name" value="Pirin"/>
    <property type="match status" value="1"/>
</dbReference>
<accession>A0A0F3L0N2</accession>
<dbReference type="Proteomes" id="UP000033651">
    <property type="component" value="Unassembled WGS sequence"/>
</dbReference>
<dbReference type="InterPro" id="IPR014710">
    <property type="entry name" value="RmlC-like_jellyroll"/>
</dbReference>